<dbReference type="InterPro" id="IPR003337">
    <property type="entry name" value="Trehalose_PPase"/>
</dbReference>
<dbReference type="EnsemblPlants" id="Solyc10g046770.2.1">
    <property type="protein sequence ID" value="Solyc10g046770.2.1"/>
    <property type="gene ID" value="Solyc10g046770.2"/>
</dbReference>
<dbReference type="PaxDb" id="4081-Solyc10g046770.1.1"/>
<accession>A0A3Q7IFN0</accession>
<protein>
    <submittedName>
        <fullName evidence="2">Uncharacterized protein</fullName>
    </submittedName>
</protein>
<dbReference type="Pfam" id="PF02358">
    <property type="entry name" value="Trehalose_PPase"/>
    <property type="match status" value="1"/>
</dbReference>
<reference evidence="2" key="1">
    <citation type="journal article" date="2012" name="Nature">
        <title>The tomato genome sequence provides insights into fleshy fruit evolution.</title>
        <authorList>
            <consortium name="Tomato Genome Consortium"/>
        </authorList>
    </citation>
    <scope>NUCLEOTIDE SEQUENCE [LARGE SCALE GENOMIC DNA]</scope>
    <source>
        <strain evidence="2">cv. Heinz 1706</strain>
    </source>
</reference>
<dbReference type="STRING" id="4081.A0A3Q7IFN0"/>
<feature type="signal peptide" evidence="1">
    <location>
        <begin position="1"/>
        <end position="16"/>
    </location>
</feature>
<evidence type="ECO:0000313" key="3">
    <source>
        <dbReference type="Proteomes" id="UP000004994"/>
    </source>
</evidence>
<evidence type="ECO:0000313" key="2">
    <source>
        <dbReference type="EnsemblPlants" id="Solyc10g046770.2.1"/>
    </source>
</evidence>
<dbReference type="AlphaFoldDB" id="A0A3Q7IFN0"/>
<dbReference type="GO" id="GO:0005992">
    <property type="term" value="P:trehalose biosynthetic process"/>
    <property type="evidence" value="ECO:0000318"/>
    <property type="project" value="GO_Central"/>
</dbReference>
<keyword evidence="1" id="KW-0732">Signal</keyword>
<feature type="chain" id="PRO_5018749285" evidence="1">
    <location>
        <begin position="17"/>
        <end position="358"/>
    </location>
</feature>
<proteinExistence type="predicted"/>
<organism evidence="2">
    <name type="scientific">Solanum lycopersicum</name>
    <name type="common">Tomato</name>
    <name type="synonym">Lycopersicon esculentum</name>
    <dbReference type="NCBI Taxonomy" id="4081"/>
    <lineage>
        <taxon>Eukaryota</taxon>
        <taxon>Viridiplantae</taxon>
        <taxon>Streptophyta</taxon>
        <taxon>Embryophyta</taxon>
        <taxon>Tracheophyta</taxon>
        <taxon>Spermatophyta</taxon>
        <taxon>Magnoliopsida</taxon>
        <taxon>eudicotyledons</taxon>
        <taxon>Gunneridae</taxon>
        <taxon>Pentapetalae</taxon>
        <taxon>asterids</taxon>
        <taxon>lamiids</taxon>
        <taxon>Solanales</taxon>
        <taxon>Solanaceae</taxon>
        <taxon>Solanoideae</taxon>
        <taxon>Solaneae</taxon>
        <taxon>Solanum</taxon>
        <taxon>Solanum subgen. Lycopersicon</taxon>
    </lineage>
</organism>
<dbReference type="Gramene" id="Solyc10g046770.2.1">
    <property type="protein sequence ID" value="Solyc10g046770.2.1"/>
    <property type="gene ID" value="Solyc10g046770.2"/>
</dbReference>
<dbReference type="InParanoid" id="A0A3Q7IFN0"/>
<dbReference type="Proteomes" id="UP000004994">
    <property type="component" value="Chromosome 10"/>
</dbReference>
<keyword evidence="3" id="KW-1185">Reference proteome</keyword>
<name>A0A3Q7IFN0_SOLLC</name>
<reference evidence="2" key="2">
    <citation type="submission" date="2019-01" db="UniProtKB">
        <authorList>
            <consortium name="EnsemblPlants"/>
        </authorList>
    </citation>
    <scope>IDENTIFICATION</scope>
    <source>
        <strain evidence="2">cv. Heinz 1706</strain>
    </source>
</reference>
<sequence length="358" mass="40092">LLTAAVVLVTAAAGLTVVVPQATLLQSLGSLNHVPSQPPTSCYPHQFLQIKQPILVMMQVSLALRLSKSPATTTVHPVTTRPSITSQTCKEPLELKNSLEEEGWSVGRSPIHKAVTSSWDHQVLLKELQKVQRPAAKKDTSHSPFVSQVVLPSRCSKENVANIATPTPAGPSPHSAAIMFTVYTIALASFGSLHEYCFQTFSQFDVIYANDNEWEVVGQNNNFDSTQLAEPLMGIICRSYRWYSIETKPNVVVWNCRDTDIGFVSCEAKEMLDHLESVLASEHVVVKSGQFIVEVKPHVSHILAFAFDADVCCCYVPWRNKHILLSFQGGSCWYRKINKKYKNWRRMTREFIVLEVMY</sequence>
<evidence type="ECO:0000256" key="1">
    <source>
        <dbReference type="SAM" id="SignalP"/>
    </source>
</evidence>